<dbReference type="EMBL" id="AQHW01000003">
    <property type="protein sequence ID" value="KKB59600.1"/>
    <property type="molecule type" value="Genomic_DNA"/>
</dbReference>
<dbReference type="AlphaFoldDB" id="A0A0F5JPU3"/>
<proteinExistence type="predicted"/>
<dbReference type="Proteomes" id="UP000033035">
    <property type="component" value="Unassembled WGS sequence"/>
</dbReference>
<dbReference type="RefSeq" id="WP_028727871.1">
    <property type="nucleotide sequence ID" value="NZ_AUAE01000019.1"/>
</dbReference>
<dbReference type="InterPro" id="IPR025346">
    <property type="entry name" value="DUF4250"/>
</dbReference>
<keyword evidence="2" id="KW-1185">Reference proteome</keyword>
<comment type="caution">
    <text evidence="1">The sequence shown here is derived from an EMBL/GenBank/DDBJ whole genome shotgun (WGS) entry which is preliminary data.</text>
</comment>
<dbReference type="PATRIC" id="fig|1203610.3.peg.599"/>
<evidence type="ECO:0008006" key="3">
    <source>
        <dbReference type="Google" id="ProtNLM"/>
    </source>
</evidence>
<accession>A0A0F5JPU3</accession>
<evidence type="ECO:0000313" key="2">
    <source>
        <dbReference type="Proteomes" id="UP000033035"/>
    </source>
</evidence>
<organism evidence="1 2">
    <name type="scientific">Parabacteroides gordonii MS-1 = DSM 23371</name>
    <dbReference type="NCBI Taxonomy" id="1203610"/>
    <lineage>
        <taxon>Bacteria</taxon>
        <taxon>Pseudomonadati</taxon>
        <taxon>Bacteroidota</taxon>
        <taxon>Bacteroidia</taxon>
        <taxon>Bacteroidales</taxon>
        <taxon>Tannerellaceae</taxon>
        <taxon>Parabacteroides</taxon>
    </lineage>
</organism>
<name>A0A0F5JPU3_9BACT</name>
<dbReference type="STRING" id="1203610.HMPREF1536_00581"/>
<dbReference type="Pfam" id="PF14056">
    <property type="entry name" value="DUF4250"/>
    <property type="match status" value="1"/>
</dbReference>
<reference evidence="1 2" key="1">
    <citation type="submission" date="2013-04" db="EMBL/GenBank/DDBJ databases">
        <title>The Genome Sequence of Parabacteroides gordonii DSM 23371.</title>
        <authorList>
            <consortium name="The Broad Institute Genomics Platform"/>
            <person name="Earl A."/>
            <person name="Ward D."/>
            <person name="Feldgarden M."/>
            <person name="Gevers D."/>
            <person name="Martens E."/>
            <person name="Sakamoto M."/>
            <person name="Benno Y."/>
            <person name="Suzuki N."/>
            <person name="Matsunaga N."/>
            <person name="Koshihara K."/>
            <person name="Seki M."/>
            <person name="Komiya H."/>
            <person name="Walker B."/>
            <person name="Young S."/>
            <person name="Zeng Q."/>
            <person name="Gargeya S."/>
            <person name="Fitzgerald M."/>
            <person name="Haas B."/>
            <person name="Abouelleil A."/>
            <person name="Allen A.W."/>
            <person name="Alvarado L."/>
            <person name="Arachchi H.M."/>
            <person name="Berlin A.M."/>
            <person name="Chapman S.B."/>
            <person name="Gainer-Dewar J."/>
            <person name="Goldberg J."/>
            <person name="Griggs A."/>
            <person name="Gujja S."/>
            <person name="Hansen M."/>
            <person name="Howarth C."/>
            <person name="Imamovic A."/>
            <person name="Ireland A."/>
            <person name="Larimer J."/>
            <person name="McCowan C."/>
            <person name="Murphy C."/>
            <person name="Pearson M."/>
            <person name="Poon T.W."/>
            <person name="Priest M."/>
            <person name="Roberts A."/>
            <person name="Saif S."/>
            <person name="Shea T."/>
            <person name="Sisk P."/>
            <person name="Sykes S."/>
            <person name="Wortman J."/>
            <person name="Nusbaum C."/>
            <person name="Birren B."/>
        </authorList>
    </citation>
    <scope>NUCLEOTIDE SEQUENCE [LARGE SCALE GENOMIC DNA]</scope>
    <source>
        <strain evidence="1 2">MS-1</strain>
    </source>
</reference>
<gene>
    <name evidence="1" type="ORF">HMPREF1536_00581</name>
</gene>
<dbReference type="HOGENOM" id="CLU_182788_0_1_10"/>
<protein>
    <recommendedName>
        <fullName evidence="3">DUF4250 domain-containing protein</fullName>
    </recommendedName>
</protein>
<sequence>MKLPEDPMMLFSVVNMKLRDKYASLDELCRKMDVDKDMLVHKLSVAGFEYSAENNKFW</sequence>
<evidence type="ECO:0000313" key="1">
    <source>
        <dbReference type="EMBL" id="KKB59600.1"/>
    </source>
</evidence>